<feature type="chain" id="PRO_5040243571" description="Alpha-defensin N-terminal domain-containing protein" evidence="7">
    <location>
        <begin position="20"/>
        <end position="89"/>
    </location>
</feature>
<dbReference type="GO" id="GO:0071222">
    <property type="term" value="P:cellular response to lipopolysaccharide"/>
    <property type="evidence" value="ECO:0007669"/>
    <property type="project" value="TreeGrafter"/>
</dbReference>
<keyword evidence="4" id="KW-0211">Defensin</keyword>
<feature type="domain" description="Alpha-defensin N-terminal" evidence="8">
    <location>
        <begin position="1"/>
        <end position="51"/>
    </location>
</feature>
<reference evidence="9" key="2">
    <citation type="submission" date="2025-08" db="UniProtKB">
        <authorList>
            <consortium name="Ensembl"/>
        </authorList>
    </citation>
    <scope>IDENTIFICATION</scope>
</reference>
<dbReference type="GO" id="GO:0050829">
    <property type="term" value="P:defense response to Gram-negative bacterium"/>
    <property type="evidence" value="ECO:0007669"/>
    <property type="project" value="TreeGrafter"/>
</dbReference>
<dbReference type="Pfam" id="PF00879">
    <property type="entry name" value="Defensin_propep"/>
    <property type="match status" value="1"/>
</dbReference>
<evidence type="ECO:0000256" key="2">
    <source>
        <dbReference type="ARBA" id="ARBA00022529"/>
    </source>
</evidence>
<dbReference type="GO" id="GO:0005615">
    <property type="term" value="C:extracellular space"/>
    <property type="evidence" value="ECO:0007669"/>
    <property type="project" value="InterPro"/>
</dbReference>
<dbReference type="PANTHER" id="PTHR11876">
    <property type="entry name" value="ALPHA-DEFENSIN 1"/>
    <property type="match status" value="1"/>
</dbReference>
<evidence type="ECO:0000259" key="8">
    <source>
        <dbReference type="SMART" id="SM01418"/>
    </source>
</evidence>
<feature type="signal peptide" evidence="7">
    <location>
        <begin position="1"/>
        <end position="19"/>
    </location>
</feature>
<dbReference type="InterPro" id="IPR002366">
    <property type="entry name" value="Alpha-defensin_N"/>
</dbReference>
<protein>
    <recommendedName>
        <fullName evidence="8">Alpha-defensin N-terminal domain-containing protein</fullName>
    </recommendedName>
</protein>
<keyword evidence="2" id="KW-0929">Antimicrobial</keyword>
<evidence type="ECO:0000256" key="5">
    <source>
        <dbReference type="ARBA" id="ARBA00023022"/>
    </source>
</evidence>
<dbReference type="PANTHER" id="PTHR11876:SF28">
    <property type="entry name" value="ALPHA-DEFENSIN 1"/>
    <property type="match status" value="1"/>
</dbReference>
<keyword evidence="5" id="KW-0044">Antibiotic</keyword>
<keyword evidence="6" id="KW-1133">Transmembrane helix</keyword>
<dbReference type="GeneTree" id="ENSGT01090000262443"/>
<evidence type="ECO:0000313" key="9">
    <source>
        <dbReference type="Ensembl" id="ENSEASP00005039280.1"/>
    </source>
</evidence>
<keyword evidence="6" id="KW-0472">Membrane</keyword>
<dbReference type="InterPro" id="IPR016327">
    <property type="entry name" value="Alpha-defensin"/>
</dbReference>
<sequence>MRTLALLATLLLLVFQAQAKPLGERDDQLPAQDEPGAKVPGMIISFEGDERATRQASGETPATFMFGIVLFAPFFFLPFHTAYFCGSLI</sequence>
<keyword evidence="6" id="KW-0812">Transmembrane</keyword>
<reference evidence="9 10" key="1">
    <citation type="journal article" date="2020" name="Nat. Commun.">
        <title>Donkey genomes provide new insights into domestication and selection for coat color.</title>
        <authorList>
            <person name="Wang"/>
            <person name="C."/>
            <person name="Li"/>
            <person name="H."/>
            <person name="Guo"/>
            <person name="Y."/>
            <person name="Huang"/>
            <person name="J."/>
            <person name="Sun"/>
            <person name="Y."/>
            <person name="Min"/>
            <person name="J."/>
            <person name="Wang"/>
            <person name="J."/>
            <person name="Fang"/>
            <person name="X."/>
            <person name="Zhao"/>
            <person name="Z."/>
            <person name="Wang"/>
            <person name="S."/>
            <person name="Zhang"/>
            <person name="Y."/>
            <person name="Liu"/>
            <person name="Q."/>
            <person name="Jiang"/>
            <person name="Q."/>
            <person name="Wang"/>
            <person name="X."/>
            <person name="Guo"/>
            <person name="Y."/>
            <person name="Yang"/>
            <person name="C."/>
            <person name="Wang"/>
            <person name="Y."/>
            <person name="Tian"/>
            <person name="F."/>
            <person name="Zhuang"/>
            <person name="G."/>
            <person name="Fan"/>
            <person name="Y."/>
            <person name="Gao"/>
            <person name="Q."/>
            <person name="Li"/>
            <person name="Y."/>
            <person name="Ju"/>
            <person name="Z."/>
            <person name="Li"/>
            <person name="J."/>
            <person name="Li"/>
            <person name="R."/>
            <person name="Hou"/>
            <person name="M."/>
            <person name="Yang"/>
            <person name="G."/>
            <person name="Liu"/>
            <person name="G."/>
            <person name="Liu"/>
            <person name="W."/>
            <person name="Guo"/>
            <person name="J."/>
            <person name="Pan"/>
            <person name="S."/>
            <person name="Fan"/>
            <person name="G."/>
            <person name="Zhang"/>
            <person name="W."/>
            <person name="Zhang"/>
            <person name="R."/>
            <person name="Yu"/>
            <person name="J."/>
            <person name="Zhang"/>
            <person name="X."/>
            <person name="Yin"/>
            <person name="Q."/>
            <person name="Ji"/>
            <person name="C."/>
            <person name="Jin"/>
            <person name="Y."/>
            <person name="Yue"/>
            <person name="G."/>
            <person name="Liu"/>
            <person name="M."/>
            <person name="Xu"/>
            <person name="J."/>
            <person name="Liu"/>
            <person name="S."/>
            <person name="Jordana"/>
            <person name="J."/>
            <person name="Noce"/>
            <person name="A."/>
            <person name="Amills"/>
            <person name="M."/>
            <person name="Wu"/>
            <person name="D.D."/>
            <person name="Li"/>
            <person name="S."/>
            <person name="Zhou"/>
            <person name="X. and Zhong"/>
            <person name="J."/>
        </authorList>
    </citation>
    <scope>NUCLEOTIDE SEQUENCE [LARGE SCALE GENOMIC DNA]</scope>
</reference>
<dbReference type="GO" id="GO:0061844">
    <property type="term" value="P:antimicrobial humoral immune response mediated by antimicrobial peptide"/>
    <property type="evidence" value="ECO:0007669"/>
    <property type="project" value="TreeGrafter"/>
</dbReference>
<dbReference type="GO" id="GO:0019731">
    <property type="term" value="P:antibacterial humoral response"/>
    <property type="evidence" value="ECO:0007669"/>
    <property type="project" value="TreeGrafter"/>
</dbReference>
<organism evidence="9 10">
    <name type="scientific">Equus asinus</name>
    <name type="common">Donkey</name>
    <name type="synonym">Equus africanus asinus</name>
    <dbReference type="NCBI Taxonomy" id="9793"/>
    <lineage>
        <taxon>Eukaryota</taxon>
        <taxon>Metazoa</taxon>
        <taxon>Chordata</taxon>
        <taxon>Craniata</taxon>
        <taxon>Vertebrata</taxon>
        <taxon>Euteleostomi</taxon>
        <taxon>Mammalia</taxon>
        <taxon>Eutheria</taxon>
        <taxon>Laurasiatheria</taxon>
        <taxon>Perissodactyla</taxon>
        <taxon>Equidae</taxon>
        <taxon>Equus</taxon>
    </lineage>
</organism>
<feature type="transmembrane region" description="Helical" evidence="6">
    <location>
        <begin position="64"/>
        <end position="85"/>
    </location>
</feature>
<proteinExistence type="inferred from homology"/>
<reference evidence="9" key="3">
    <citation type="submission" date="2025-09" db="UniProtKB">
        <authorList>
            <consortium name="Ensembl"/>
        </authorList>
    </citation>
    <scope>IDENTIFICATION</scope>
</reference>
<dbReference type="Proteomes" id="UP000694387">
    <property type="component" value="Chromosome 27"/>
</dbReference>
<keyword evidence="3 7" id="KW-0732">Signal</keyword>
<dbReference type="GO" id="GO:0002227">
    <property type="term" value="P:innate immune response in mucosa"/>
    <property type="evidence" value="ECO:0007669"/>
    <property type="project" value="TreeGrafter"/>
</dbReference>
<evidence type="ECO:0000256" key="7">
    <source>
        <dbReference type="SAM" id="SignalP"/>
    </source>
</evidence>
<evidence type="ECO:0000256" key="4">
    <source>
        <dbReference type="ARBA" id="ARBA00022940"/>
    </source>
</evidence>
<dbReference type="SMART" id="SM01418">
    <property type="entry name" value="Defensin_propep"/>
    <property type="match status" value="1"/>
</dbReference>
<dbReference type="GO" id="GO:0031012">
    <property type="term" value="C:extracellular matrix"/>
    <property type="evidence" value="ECO:0007669"/>
    <property type="project" value="TreeGrafter"/>
</dbReference>
<evidence type="ECO:0000256" key="3">
    <source>
        <dbReference type="ARBA" id="ARBA00022729"/>
    </source>
</evidence>
<evidence type="ECO:0000313" key="10">
    <source>
        <dbReference type="Proteomes" id="UP000694387"/>
    </source>
</evidence>
<dbReference type="AlphaFoldDB" id="A0A9L0IEC8"/>
<name>A0A9L0IEC8_EQUAS</name>
<dbReference type="GO" id="GO:0050830">
    <property type="term" value="P:defense response to Gram-positive bacterium"/>
    <property type="evidence" value="ECO:0007669"/>
    <property type="project" value="TreeGrafter"/>
</dbReference>
<accession>A0A9L0IEC8</accession>
<comment type="similarity">
    <text evidence="1">Belongs to the alpha-defensin family.</text>
</comment>
<evidence type="ECO:0000256" key="6">
    <source>
        <dbReference type="SAM" id="Phobius"/>
    </source>
</evidence>
<keyword evidence="10" id="KW-1185">Reference proteome</keyword>
<dbReference type="Ensembl" id="ENSEAST00005053464.1">
    <property type="protein sequence ID" value="ENSEASP00005039280.1"/>
    <property type="gene ID" value="ENSEASG00005034517.1"/>
</dbReference>
<evidence type="ECO:0000256" key="1">
    <source>
        <dbReference type="ARBA" id="ARBA00006519"/>
    </source>
</evidence>
<dbReference type="GO" id="GO:0051673">
    <property type="term" value="P:disruption of plasma membrane integrity in another organism"/>
    <property type="evidence" value="ECO:0007669"/>
    <property type="project" value="TreeGrafter"/>
</dbReference>